<reference evidence="3" key="3">
    <citation type="submission" date="2025-09" db="UniProtKB">
        <authorList>
            <consortium name="Ensembl"/>
        </authorList>
    </citation>
    <scope>IDENTIFICATION</scope>
</reference>
<dbReference type="OMA" id="HNINFQC"/>
<dbReference type="PANTHER" id="PTHR33332">
    <property type="entry name" value="REVERSE TRANSCRIPTASE DOMAIN-CONTAINING PROTEIN"/>
    <property type="match status" value="1"/>
</dbReference>
<accession>A0A672FCK8</accession>
<dbReference type="CDD" id="cd01650">
    <property type="entry name" value="RT_nLTR_like"/>
    <property type="match status" value="1"/>
</dbReference>
<reference evidence="3" key="1">
    <citation type="submission" date="2019-06" db="EMBL/GenBank/DDBJ databases">
        <authorList>
            <consortium name="Wellcome Sanger Institute Data Sharing"/>
        </authorList>
    </citation>
    <scope>NUCLEOTIDE SEQUENCE [LARGE SCALE GENOMIC DNA]</scope>
</reference>
<evidence type="ECO:0000256" key="1">
    <source>
        <dbReference type="SAM" id="Phobius"/>
    </source>
</evidence>
<evidence type="ECO:0000259" key="2">
    <source>
        <dbReference type="PROSITE" id="PS50878"/>
    </source>
</evidence>
<dbReference type="InterPro" id="IPR043502">
    <property type="entry name" value="DNA/RNA_pol_sf"/>
</dbReference>
<dbReference type="Proteomes" id="UP000472267">
    <property type="component" value="Chromosome 19"/>
</dbReference>
<reference evidence="3" key="2">
    <citation type="submission" date="2025-08" db="UniProtKB">
        <authorList>
            <consortium name="Ensembl"/>
        </authorList>
    </citation>
    <scope>IDENTIFICATION</scope>
</reference>
<keyword evidence="1" id="KW-0812">Transmembrane</keyword>
<proteinExistence type="predicted"/>
<feature type="domain" description="Reverse transcriptase" evidence="2">
    <location>
        <begin position="1"/>
        <end position="246"/>
    </location>
</feature>
<dbReference type="Pfam" id="PF00078">
    <property type="entry name" value="RVT_1"/>
    <property type="match status" value="1"/>
</dbReference>
<feature type="transmembrane region" description="Helical" evidence="1">
    <location>
        <begin position="98"/>
        <end position="116"/>
    </location>
</feature>
<sequence>MKKPGLDPSNFNNFYPISNLPFLSKILEKSVASQLHNHLITNNIYEQFQSGFRPLHSTETALLKITKDLLLASDSGLISNLILLDLTASFDTISHSTLLLRLSSIGITLTTLAWFTSYLSDCTQFIQLKSHKSNTFSVSAGVPQGSILGPLLFIIYILPLGHIFRKHNINFQCYADDTQLYLSTKPSSALPPASLSLCLQEINSWFSLNFLKLNSSKTEVLLVVHLSLVSPTNPSRNCSSFKTLQLASLHGLPTFTISPPSYNNSTGSQ</sequence>
<name>A0A672FCK8_SALFA</name>
<dbReference type="PROSITE" id="PS50878">
    <property type="entry name" value="RT_POL"/>
    <property type="match status" value="1"/>
</dbReference>
<keyword evidence="4" id="KW-1185">Reference proteome</keyword>
<organism evidence="3 4">
    <name type="scientific">Salarias fasciatus</name>
    <name type="common">Jewelled blenny</name>
    <name type="synonym">Blennius fasciatus</name>
    <dbReference type="NCBI Taxonomy" id="181472"/>
    <lineage>
        <taxon>Eukaryota</taxon>
        <taxon>Metazoa</taxon>
        <taxon>Chordata</taxon>
        <taxon>Craniata</taxon>
        <taxon>Vertebrata</taxon>
        <taxon>Euteleostomi</taxon>
        <taxon>Actinopterygii</taxon>
        <taxon>Neopterygii</taxon>
        <taxon>Teleostei</taxon>
        <taxon>Neoteleostei</taxon>
        <taxon>Acanthomorphata</taxon>
        <taxon>Ovalentaria</taxon>
        <taxon>Blenniimorphae</taxon>
        <taxon>Blenniiformes</taxon>
        <taxon>Blennioidei</taxon>
        <taxon>Blenniidae</taxon>
        <taxon>Salariinae</taxon>
        <taxon>Salarias</taxon>
    </lineage>
</organism>
<evidence type="ECO:0000313" key="4">
    <source>
        <dbReference type="Proteomes" id="UP000472267"/>
    </source>
</evidence>
<dbReference type="Ensembl" id="ENSSFAT00005002124.1">
    <property type="protein sequence ID" value="ENSSFAP00005002010.1"/>
    <property type="gene ID" value="ENSSFAG00005001339.1"/>
</dbReference>
<dbReference type="AlphaFoldDB" id="A0A672FCK8"/>
<dbReference type="SUPFAM" id="SSF56672">
    <property type="entry name" value="DNA/RNA polymerases"/>
    <property type="match status" value="1"/>
</dbReference>
<keyword evidence="1" id="KW-1133">Transmembrane helix</keyword>
<dbReference type="InParanoid" id="A0A672FCK8"/>
<evidence type="ECO:0000313" key="3">
    <source>
        <dbReference type="Ensembl" id="ENSSFAP00005002010.1"/>
    </source>
</evidence>
<dbReference type="InterPro" id="IPR000477">
    <property type="entry name" value="RT_dom"/>
</dbReference>
<feature type="transmembrane region" description="Helical" evidence="1">
    <location>
        <begin position="136"/>
        <end position="158"/>
    </location>
</feature>
<keyword evidence="1" id="KW-0472">Membrane</keyword>
<protein>
    <recommendedName>
        <fullName evidence="2">Reverse transcriptase domain-containing protein</fullName>
    </recommendedName>
</protein>